<dbReference type="Proteomes" id="UP000177053">
    <property type="component" value="Unassembled WGS sequence"/>
</dbReference>
<keyword evidence="1" id="KW-0175">Coiled coil</keyword>
<evidence type="ECO:0000313" key="2">
    <source>
        <dbReference type="EMBL" id="OGM11733.1"/>
    </source>
</evidence>
<organism evidence="2 3">
    <name type="scientific">Candidatus Woesebacteria bacterium RBG_16_34_12</name>
    <dbReference type="NCBI Taxonomy" id="1802480"/>
    <lineage>
        <taxon>Bacteria</taxon>
        <taxon>Candidatus Woeseibacteriota</taxon>
    </lineage>
</organism>
<comment type="caution">
    <text evidence="2">The sequence shown here is derived from an EMBL/GenBank/DDBJ whole genome shotgun (WGS) entry which is preliminary data.</text>
</comment>
<protein>
    <submittedName>
        <fullName evidence="2">Uncharacterized protein</fullName>
    </submittedName>
</protein>
<dbReference type="AlphaFoldDB" id="A0A1F7X9V0"/>
<proteinExistence type="predicted"/>
<evidence type="ECO:0000256" key="1">
    <source>
        <dbReference type="SAM" id="Coils"/>
    </source>
</evidence>
<dbReference type="EMBL" id="MGFS01000012">
    <property type="protein sequence ID" value="OGM11733.1"/>
    <property type="molecule type" value="Genomic_DNA"/>
</dbReference>
<sequence>MERSITNRNTNEIRKKTSPISLLCKLLAEQVQLSCQFSQTPDEQVPRTSDGRSYTDLKRQSLQVLEMICHQSPEYETALRFINDAIDGSEISVRILSSPLQHLGDSWLEQVYHQINDHFSNIQPESNRYLLRGFAIKRALDNTPVPSKEDLGERRSELLRRVSEESKQLTTELKEAGIDPNSDIEEFIEKIVISVITCNSPLILQKLIEE</sequence>
<gene>
    <name evidence="2" type="ORF">A2Z22_05010</name>
</gene>
<feature type="coiled-coil region" evidence="1">
    <location>
        <begin position="148"/>
        <end position="179"/>
    </location>
</feature>
<evidence type="ECO:0000313" key="3">
    <source>
        <dbReference type="Proteomes" id="UP000177053"/>
    </source>
</evidence>
<name>A0A1F7X9V0_9BACT</name>
<reference evidence="2 3" key="1">
    <citation type="journal article" date="2016" name="Nat. Commun.">
        <title>Thousands of microbial genomes shed light on interconnected biogeochemical processes in an aquifer system.</title>
        <authorList>
            <person name="Anantharaman K."/>
            <person name="Brown C.T."/>
            <person name="Hug L.A."/>
            <person name="Sharon I."/>
            <person name="Castelle C.J."/>
            <person name="Probst A.J."/>
            <person name="Thomas B.C."/>
            <person name="Singh A."/>
            <person name="Wilkins M.J."/>
            <person name="Karaoz U."/>
            <person name="Brodie E.L."/>
            <person name="Williams K.H."/>
            <person name="Hubbard S.S."/>
            <person name="Banfield J.F."/>
        </authorList>
    </citation>
    <scope>NUCLEOTIDE SEQUENCE [LARGE SCALE GENOMIC DNA]</scope>
</reference>
<accession>A0A1F7X9V0</accession>